<dbReference type="GO" id="GO:0016740">
    <property type="term" value="F:transferase activity"/>
    <property type="evidence" value="ECO:0007669"/>
    <property type="project" value="UniProtKB-KW"/>
</dbReference>
<organism evidence="1 2">
    <name type="scientific">Stegodyphus mimosarum</name>
    <name type="common">African social velvet spider</name>
    <dbReference type="NCBI Taxonomy" id="407821"/>
    <lineage>
        <taxon>Eukaryota</taxon>
        <taxon>Metazoa</taxon>
        <taxon>Ecdysozoa</taxon>
        <taxon>Arthropoda</taxon>
        <taxon>Chelicerata</taxon>
        <taxon>Arachnida</taxon>
        <taxon>Araneae</taxon>
        <taxon>Araneomorphae</taxon>
        <taxon>Entelegynae</taxon>
        <taxon>Eresoidea</taxon>
        <taxon>Eresidae</taxon>
        <taxon>Stegodyphus</taxon>
    </lineage>
</organism>
<dbReference type="InterPro" id="IPR029055">
    <property type="entry name" value="Ntn_hydrolases_N"/>
</dbReference>
<dbReference type="OMA" id="EGNMVSY"/>
<dbReference type="PANTHER" id="PTHR43881">
    <property type="entry name" value="GAMMA-GLUTAMYLTRANSPEPTIDASE (AFU_ORTHOLOGUE AFUA_4G13580)"/>
    <property type="match status" value="1"/>
</dbReference>
<name>A0A087T7C7_STEMI</name>
<accession>A0A087T7C7</accession>
<dbReference type="PANTHER" id="PTHR43881:SF1">
    <property type="entry name" value="GAMMA-GLUTAMYLTRANSPEPTIDASE (AFU_ORTHOLOGUE AFUA_4G13580)"/>
    <property type="match status" value="1"/>
</dbReference>
<dbReference type="Pfam" id="PF01019">
    <property type="entry name" value="G_glu_transpept"/>
    <property type="match status" value="1"/>
</dbReference>
<dbReference type="EMBL" id="KK113779">
    <property type="protein sequence ID" value="KFM61016.1"/>
    <property type="molecule type" value="Genomic_DNA"/>
</dbReference>
<sequence>MDVWNRHSAIISKNAAISCDQAQATSIGLDILKMGGNAADAAVATFAAVSVIQPMSCGIGGDCQCLFYRHSDKTVLSLNGSGRTGKNATLEKVKALGVLDSNEKDFSHHGLWVSVPGAVAGMCDVIKHFGSGKLTMSQILDPAIALAQEGAPVPYKTAIMWDRYQEVFRGSRHAKDILQGDKPPLPGSLIVAPKLANCYKSFAAFGPKEFYEGNIASNVVNEVQHSGGVLTLGDMKKHLDISSSTPPSDAVWINFNGFRIWEMKPNTTGIVALVALNVLKLFDLKGLGHNSAEYIHIIAEVTKLSYLECWDYLCDPDYTTKCLKTLLSDDTAKKIKNCISTQRGSGYSKILTGGNTSYVAVVDEEGNGCSFIYSVSSNFGTGIIPKDCGFVLHDRAKCLSLDERSANVYGPEKLPLHTIIPGLVTDDATNDLIAVFGVIGRWMQPQGHVQVLLNMIIFGMDPQNALNQPRFFVGESKTLLTYKNTLNMLYLEEGINPSVVPVLQNYGHEVCGEFYSGPKREIFGKGHVIARPVLW</sequence>
<dbReference type="SUPFAM" id="SSF56235">
    <property type="entry name" value="N-terminal nucleophile aminohydrolases (Ntn hydrolases)"/>
    <property type="match status" value="1"/>
</dbReference>
<dbReference type="PRINTS" id="PR01210">
    <property type="entry name" value="GGTRANSPTASE"/>
</dbReference>
<gene>
    <name evidence="1" type="ORF">X975_14177</name>
</gene>
<dbReference type="OrthoDB" id="6413471at2759"/>
<keyword evidence="1" id="KW-0808">Transferase</keyword>
<dbReference type="Proteomes" id="UP000054359">
    <property type="component" value="Unassembled WGS sequence"/>
</dbReference>
<proteinExistence type="predicted"/>
<dbReference type="InterPro" id="IPR043138">
    <property type="entry name" value="GGT_lsub"/>
</dbReference>
<evidence type="ECO:0000313" key="1">
    <source>
        <dbReference type="EMBL" id="KFM61016.1"/>
    </source>
</evidence>
<dbReference type="AlphaFoldDB" id="A0A087T7C7"/>
<dbReference type="InterPro" id="IPR052896">
    <property type="entry name" value="GGT-like_enzyme"/>
</dbReference>
<dbReference type="Gene3D" id="3.60.20.40">
    <property type="match status" value="1"/>
</dbReference>
<protein>
    <submittedName>
        <fullName evidence="1">Putative gamma-glutamyltransferase ywrD</fullName>
    </submittedName>
</protein>
<reference evidence="1 2" key="1">
    <citation type="submission" date="2013-11" db="EMBL/GenBank/DDBJ databases">
        <title>Genome sequencing of Stegodyphus mimosarum.</title>
        <authorList>
            <person name="Bechsgaard J."/>
        </authorList>
    </citation>
    <scope>NUCLEOTIDE SEQUENCE [LARGE SCALE GENOMIC DNA]</scope>
</reference>
<keyword evidence="2" id="KW-1185">Reference proteome</keyword>
<evidence type="ECO:0000313" key="2">
    <source>
        <dbReference type="Proteomes" id="UP000054359"/>
    </source>
</evidence>
<dbReference type="STRING" id="407821.A0A087T7C7"/>
<feature type="non-terminal residue" evidence="1">
    <location>
        <position position="535"/>
    </location>
</feature>
<dbReference type="Gene3D" id="1.10.246.130">
    <property type="match status" value="1"/>
</dbReference>
<dbReference type="InterPro" id="IPR043137">
    <property type="entry name" value="GGT_ssub_C"/>
</dbReference>